<comment type="function">
    <text evidence="6">Catalyzes the thiamine diphosphate-dependent decarboxylation of 2-oxoglutarate and the subsequent addition of the resulting succinic semialdehyde-thiamine pyrophosphate anion to isochorismate to yield 2-succinyl-5-enolpyruvyl-6-hydroxy-3-cyclohexene-1-carboxylate (SEPHCHC).</text>
</comment>
<dbReference type="Pfam" id="PF02776">
    <property type="entry name" value="TPP_enzyme_N"/>
    <property type="match status" value="1"/>
</dbReference>
<keyword evidence="4 6" id="KW-0786">Thiamine pyrophosphate</keyword>
<dbReference type="EMBL" id="BMXG01000003">
    <property type="protein sequence ID" value="GHB93874.1"/>
    <property type="molecule type" value="Genomic_DNA"/>
</dbReference>
<evidence type="ECO:0000256" key="6">
    <source>
        <dbReference type="HAMAP-Rule" id="MF_01659"/>
    </source>
</evidence>
<dbReference type="Gene3D" id="3.40.50.1220">
    <property type="entry name" value="TPP-binding domain"/>
    <property type="match status" value="1"/>
</dbReference>
<dbReference type="SUPFAM" id="SSF52518">
    <property type="entry name" value="Thiamin diphosphate-binding fold (THDP-binding)"/>
    <property type="match status" value="2"/>
</dbReference>
<sequence>MHPLLRANRNTVWSGLIVEALVRCGLRRAIISPGSRSTPLTLAFALDDRIESTPILDERSASFFALGCAKASGEPVALVCTSGTAAANYLPAVIEAHYSGAPLIVLTADRPAELRDCAAGQAIDQVKLYGDYAHFYHELALPPVSKQLCDRHQYLVRIITHANAVATTLEPGPVHINIPFREPLAPVEGAIGGPFPTIDFKRLPLAAPVAMVETTVNAEALPFAERDDLLVVVGPPETHWTEADRGAIVQLCTARGWPLLADTASGLRGLGGEGNTLIAAYDAILRDPVQRANLRPGALLFIGQLPTSKTLRSFLRECGLKPSWRLSTGKQNLNATYAPAPIIPLRPAQIVSAETPATPTPLTEQWQAAENAQQRKFKQAFRDCAHRFEGKLSRVLANVLPARTPIFVASSMPIRDVEFFWPVNAKGHAFVVNRGANGIDGTLSTALGMAQAAKRPGVLITGDLAFLHDQNGLLTAPEFTGSLTVFLVNNHGGGIFEKLEISEFEPPFERFFATPQNVDFAQLAAAHGLEYHAPKDWDTVKALARKLPKQGIRIIEIVTDRKADMAQRQTLLDPS</sequence>
<keyword evidence="11" id="KW-1185">Reference proteome</keyword>
<reference evidence="10" key="2">
    <citation type="submission" date="2020-09" db="EMBL/GenBank/DDBJ databases">
        <authorList>
            <person name="Sun Q."/>
            <person name="Kim S."/>
        </authorList>
    </citation>
    <scope>NUCLEOTIDE SEQUENCE</scope>
    <source>
        <strain evidence="10">KCTC 12870</strain>
    </source>
</reference>
<dbReference type="Pfam" id="PF16582">
    <property type="entry name" value="TPP_enzyme_M_2"/>
    <property type="match status" value="1"/>
</dbReference>
<evidence type="ECO:0000313" key="11">
    <source>
        <dbReference type="Proteomes" id="UP000642829"/>
    </source>
</evidence>
<evidence type="ECO:0000259" key="8">
    <source>
        <dbReference type="Pfam" id="PF02776"/>
    </source>
</evidence>
<dbReference type="Gene3D" id="3.40.50.970">
    <property type="match status" value="2"/>
</dbReference>
<dbReference type="GO" id="GO:0030145">
    <property type="term" value="F:manganese ion binding"/>
    <property type="evidence" value="ECO:0007669"/>
    <property type="project" value="UniProtKB-UniRule"/>
</dbReference>
<keyword evidence="5 6" id="KW-0464">Manganese</keyword>
<gene>
    <name evidence="6 10" type="primary">menD</name>
    <name evidence="10" type="ORF">GCM10007047_06800</name>
</gene>
<comment type="subunit">
    <text evidence="6">Homodimer.</text>
</comment>
<dbReference type="CDD" id="cd07037">
    <property type="entry name" value="TPP_PYR_MenD"/>
    <property type="match status" value="1"/>
</dbReference>
<dbReference type="InterPro" id="IPR029061">
    <property type="entry name" value="THDP-binding"/>
</dbReference>
<dbReference type="RefSeq" id="WP_189512029.1">
    <property type="nucleotide sequence ID" value="NZ_BMXG01000003.1"/>
</dbReference>
<dbReference type="GO" id="GO:0009234">
    <property type="term" value="P:menaquinone biosynthetic process"/>
    <property type="evidence" value="ECO:0007669"/>
    <property type="project" value="UniProtKB-UniRule"/>
</dbReference>
<dbReference type="InterPro" id="IPR012001">
    <property type="entry name" value="Thiamin_PyroP_enz_TPP-bd_dom"/>
</dbReference>
<comment type="similarity">
    <text evidence="6">Belongs to the TPP enzyme family. MenD subfamily.</text>
</comment>
<accession>A0A8J3D9K8</accession>
<dbReference type="InterPro" id="IPR011766">
    <property type="entry name" value="TPP_enzyme_TPP-bd"/>
</dbReference>
<keyword evidence="2 6" id="KW-0479">Metal-binding</keyword>
<keyword evidence="3 6" id="KW-0460">Magnesium</keyword>
<name>A0A8J3D9K8_9BACT</name>
<dbReference type="AlphaFoldDB" id="A0A8J3D9K8"/>
<evidence type="ECO:0000259" key="9">
    <source>
        <dbReference type="Pfam" id="PF16582"/>
    </source>
</evidence>
<dbReference type="UniPathway" id="UPA01057">
    <property type="reaction ID" value="UER00164"/>
</dbReference>
<comment type="cofactor">
    <cofactor evidence="6">
        <name>thiamine diphosphate</name>
        <dbReference type="ChEBI" id="CHEBI:58937"/>
    </cofactor>
    <text evidence="6">Binds 1 thiamine pyrophosphate per subunit.</text>
</comment>
<organism evidence="10 11">
    <name type="scientific">Cerasicoccus arenae</name>
    <dbReference type="NCBI Taxonomy" id="424488"/>
    <lineage>
        <taxon>Bacteria</taxon>
        <taxon>Pseudomonadati</taxon>
        <taxon>Verrucomicrobiota</taxon>
        <taxon>Opitutia</taxon>
        <taxon>Puniceicoccales</taxon>
        <taxon>Cerasicoccaceae</taxon>
        <taxon>Cerasicoccus</taxon>
    </lineage>
</organism>
<feature type="domain" description="Thiamine pyrophosphate enzyme TPP-binding" evidence="7">
    <location>
        <begin position="430"/>
        <end position="556"/>
    </location>
</feature>
<feature type="domain" description="Thiamine pyrophosphate enzyme N-terminal TPP-binding" evidence="8">
    <location>
        <begin position="16"/>
        <end position="127"/>
    </location>
</feature>
<dbReference type="GO" id="GO:0070204">
    <property type="term" value="F:2-succinyl-5-enolpyruvyl-6-hydroxy-3-cyclohexene-1-carboxylic-acid synthase activity"/>
    <property type="evidence" value="ECO:0007669"/>
    <property type="project" value="UniProtKB-UniRule"/>
</dbReference>
<dbReference type="PIRSF" id="PIRSF004983">
    <property type="entry name" value="MenD"/>
    <property type="match status" value="1"/>
</dbReference>
<protein>
    <recommendedName>
        <fullName evidence="6">2-succinyl-5-enolpyruvyl-6-hydroxy-3-cyclohexene-1-carboxylate synthase</fullName>
        <shortName evidence="6">SEPHCHC synthase</shortName>
        <ecNumber evidence="6">2.2.1.9</ecNumber>
    </recommendedName>
    <alternativeName>
        <fullName evidence="6">Menaquinone biosynthesis protein MenD</fullName>
    </alternativeName>
</protein>
<dbReference type="NCBIfam" id="TIGR00173">
    <property type="entry name" value="menD"/>
    <property type="match status" value="1"/>
</dbReference>
<feature type="domain" description="Menaquinone biosynthesis protein MenD middle" evidence="9">
    <location>
        <begin position="242"/>
        <end position="408"/>
    </location>
</feature>
<evidence type="ECO:0000256" key="5">
    <source>
        <dbReference type="ARBA" id="ARBA00023211"/>
    </source>
</evidence>
<dbReference type="UniPathway" id="UPA00079"/>
<dbReference type="InterPro" id="IPR004433">
    <property type="entry name" value="MenaQ_synth_MenD"/>
</dbReference>
<comment type="caution">
    <text evidence="10">The sequence shown here is derived from an EMBL/GenBank/DDBJ whole genome shotgun (WGS) entry which is preliminary data.</text>
</comment>
<dbReference type="EC" id="2.2.1.9" evidence="6"/>
<evidence type="ECO:0000313" key="10">
    <source>
        <dbReference type="EMBL" id="GHB93874.1"/>
    </source>
</evidence>
<dbReference type="Proteomes" id="UP000642829">
    <property type="component" value="Unassembled WGS sequence"/>
</dbReference>
<dbReference type="PANTHER" id="PTHR42916">
    <property type="entry name" value="2-SUCCINYL-5-ENOLPYRUVYL-6-HYDROXY-3-CYCLOHEXENE-1-CARBOXYLATE SYNTHASE"/>
    <property type="match status" value="1"/>
</dbReference>
<reference evidence="10" key="1">
    <citation type="journal article" date="2014" name="Int. J. Syst. Evol. Microbiol.">
        <title>Complete genome sequence of Corynebacterium casei LMG S-19264T (=DSM 44701T), isolated from a smear-ripened cheese.</title>
        <authorList>
            <consortium name="US DOE Joint Genome Institute (JGI-PGF)"/>
            <person name="Walter F."/>
            <person name="Albersmeier A."/>
            <person name="Kalinowski J."/>
            <person name="Ruckert C."/>
        </authorList>
    </citation>
    <scope>NUCLEOTIDE SEQUENCE</scope>
    <source>
        <strain evidence="10">KCTC 12870</strain>
    </source>
</reference>
<dbReference type="GO" id="GO:0030976">
    <property type="term" value="F:thiamine pyrophosphate binding"/>
    <property type="evidence" value="ECO:0007669"/>
    <property type="project" value="UniProtKB-UniRule"/>
</dbReference>
<evidence type="ECO:0000259" key="7">
    <source>
        <dbReference type="Pfam" id="PF02775"/>
    </source>
</evidence>
<evidence type="ECO:0000256" key="3">
    <source>
        <dbReference type="ARBA" id="ARBA00022842"/>
    </source>
</evidence>
<keyword evidence="6" id="KW-0474">Menaquinone biosynthesis</keyword>
<evidence type="ECO:0000256" key="2">
    <source>
        <dbReference type="ARBA" id="ARBA00022723"/>
    </source>
</evidence>
<comment type="catalytic activity">
    <reaction evidence="6">
        <text>isochorismate + 2-oxoglutarate + H(+) = 5-enolpyruvoyl-6-hydroxy-2-succinyl-cyclohex-3-ene-1-carboxylate + CO2</text>
        <dbReference type="Rhea" id="RHEA:25593"/>
        <dbReference type="ChEBI" id="CHEBI:15378"/>
        <dbReference type="ChEBI" id="CHEBI:16526"/>
        <dbReference type="ChEBI" id="CHEBI:16810"/>
        <dbReference type="ChEBI" id="CHEBI:29780"/>
        <dbReference type="ChEBI" id="CHEBI:58818"/>
        <dbReference type="EC" id="2.2.1.9"/>
    </reaction>
</comment>
<comment type="pathway">
    <text evidence="6">Quinol/quinone metabolism; menaquinone biosynthesis.</text>
</comment>
<comment type="pathway">
    <text evidence="6">Quinol/quinone metabolism; 1,4-dihydroxy-2-naphthoate biosynthesis; 1,4-dihydroxy-2-naphthoate from chorismate: step 2/7.</text>
</comment>
<dbReference type="HAMAP" id="MF_01659">
    <property type="entry name" value="MenD"/>
    <property type="match status" value="1"/>
</dbReference>
<evidence type="ECO:0000256" key="1">
    <source>
        <dbReference type="ARBA" id="ARBA00022679"/>
    </source>
</evidence>
<dbReference type="PANTHER" id="PTHR42916:SF1">
    <property type="entry name" value="PROTEIN PHYLLO, CHLOROPLASTIC"/>
    <property type="match status" value="1"/>
</dbReference>
<comment type="cofactor">
    <cofactor evidence="6">
        <name>Mg(2+)</name>
        <dbReference type="ChEBI" id="CHEBI:18420"/>
    </cofactor>
    <cofactor evidence="6">
        <name>Mn(2+)</name>
        <dbReference type="ChEBI" id="CHEBI:29035"/>
    </cofactor>
</comment>
<dbReference type="InterPro" id="IPR032264">
    <property type="entry name" value="MenD_middle"/>
</dbReference>
<dbReference type="Pfam" id="PF02775">
    <property type="entry name" value="TPP_enzyme_C"/>
    <property type="match status" value="1"/>
</dbReference>
<dbReference type="GO" id="GO:0000287">
    <property type="term" value="F:magnesium ion binding"/>
    <property type="evidence" value="ECO:0007669"/>
    <property type="project" value="UniProtKB-UniRule"/>
</dbReference>
<proteinExistence type="inferred from homology"/>
<keyword evidence="1 6" id="KW-0808">Transferase</keyword>
<dbReference type="CDD" id="cd02009">
    <property type="entry name" value="TPP_SHCHC_synthase"/>
    <property type="match status" value="1"/>
</dbReference>
<evidence type="ECO:0000256" key="4">
    <source>
        <dbReference type="ARBA" id="ARBA00023052"/>
    </source>
</evidence>